<feature type="binding site" evidence="9">
    <location>
        <position position="218"/>
    </location>
    <ligand>
        <name>FMN</name>
        <dbReference type="ChEBI" id="CHEBI:58210"/>
    </ligand>
</feature>
<feature type="binding site" evidence="9">
    <location>
        <begin position="244"/>
        <end position="245"/>
    </location>
    <ligand>
        <name>FMN</name>
        <dbReference type="ChEBI" id="CHEBI:58210"/>
    </ligand>
</feature>
<evidence type="ECO:0000259" key="10">
    <source>
        <dbReference type="Pfam" id="PF01180"/>
    </source>
</evidence>
<evidence type="ECO:0000256" key="7">
    <source>
        <dbReference type="ARBA" id="ARBA00022975"/>
    </source>
</evidence>
<dbReference type="FunFam" id="3.20.20.70:FF:000027">
    <property type="entry name" value="Dihydropyrimidine dehydrogenase [NADP(+)]"/>
    <property type="match status" value="1"/>
</dbReference>
<comment type="catalytic activity">
    <reaction evidence="9">
        <text>(S)-dihydroorotate + A = orotate + AH2</text>
        <dbReference type="Rhea" id="RHEA:18073"/>
        <dbReference type="ChEBI" id="CHEBI:13193"/>
        <dbReference type="ChEBI" id="CHEBI:17499"/>
        <dbReference type="ChEBI" id="CHEBI:30839"/>
        <dbReference type="ChEBI" id="CHEBI:30864"/>
    </reaction>
</comment>
<evidence type="ECO:0000256" key="9">
    <source>
        <dbReference type="HAMAP-Rule" id="MF_00224"/>
    </source>
</evidence>
<dbReference type="GO" id="GO:0005737">
    <property type="term" value="C:cytoplasm"/>
    <property type="evidence" value="ECO:0007669"/>
    <property type="project" value="UniProtKB-SubCell"/>
</dbReference>
<feature type="binding site" evidence="9">
    <location>
        <begin position="43"/>
        <end position="44"/>
    </location>
    <ligand>
        <name>FMN</name>
        <dbReference type="ChEBI" id="CHEBI:58210"/>
    </ligand>
</feature>
<dbReference type="GO" id="GO:0044205">
    <property type="term" value="P:'de novo' UMP biosynthetic process"/>
    <property type="evidence" value="ECO:0007669"/>
    <property type="project" value="UniProtKB-UniRule"/>
</dbReference>
<evidence type="ECO:0000313" key="12">
    <source>
        <dbReference type="Proteomes" id="UP000789941"/>
    </source>
</evidence>
<gene>
    <name evidence="9 11" type="primary">pyrD</name>
    <name evidence="11" type="ORF">LFW2832_00870</name>
</gene>
<comment type="caution">
    <text evidence="11">The sequence shown here is derived from an EMBL/GenBank/DDBJ whole genome shotgun (WGS) entry which is preliminary data.</text>
</comment>
<name>A0A5E4LS99_9ARCH</name>
<dbReference type="SUPFAM" id="SSF51395">
    <property type="entry name" value="FMN-linked oxidoreductases"/>
    <property type="match status" value="1"/>
</dbReference>
<dbReference type="InterPro" id="IPR012135">
    <property type="entry name" value="Dihydroorotate_DH_1_2"/>
</dbReference>
<feature type="binding site" evidence="9">
    <location>
        <position position="43"/>
    </location>
    <ligand>
        <name>substrate</name>
    </ligand>
</feature>
<feature type="domain" description="Dihydroorotate dehydrogenase catalytic" evidence="10">
    <location>
        <begin position="1"/>
        <end position="288"/>
    </location>
</feature>
<feature type="binding site" evidence="9">
    <location>
        <begin position="266"/>
        <end position="267"/>
    </location>
    <ligand>
        <name>FMN</name>
        <dbReference type="ChEBI" id="CHEBI:58210"/>
    </ligand>
</feature>
<reference evidence="11 12" key="1">
    <citation type="submission" date="2019-08" db="EMBL/GenBank/DDBJ databases">
        <authorList>
            <person name="Vazquez-Campos X."/>
        </authorList>
    </citation>
    <scope>NUCLEOTIDE SEQUENCE [LARGE SCALE GENOMIC DNA]</scope>
    <source>
        <strain evidence="11">LFW-283_2</strain>
    </source>
</reference>
<evidence type="ECO:0000256" key="4">
    <source>
        <dbReference type="ARBA" id="ARBA00022490"/>
    </source>
</evidence>
<comment type="function">
    <text evidence="9">Catalyzes the conversion of dihydroorotate to orotate.</text>
</comment>
<dbReference type="PIRSF" id="PIRSF000164">
    <property type="entry name" value="DHO_oxidase"/>
    <property type="match status" value="1"/>
</dbReference>
<dbReference type="AlphaFoldDB" id="A0A5E4LS99"/>
<dbReference type="InterPro" id="IPR024920">
    <property type="entry name" value="Dihydroorotate_DH_1"/>
</dbReference>
<evidence type="ECO:0000256" key="3">
    <source>
        <dbReference type="ARBA" id="ARBA00008008"/>
    </source>
</evidence>
<dbReference type="InterPro" id="IPR005720">
    <property type="entry name" value="Dihydroorotate_DH_cat"/>
</dbReference>
<protein>
    <recommendedName>
        <fullName evidence="9">Dihydroorotate dehydrogenase</fullName>
        <shortName evidence="9">DHOD</shortName>
        <shortName evidence="9">DHODase</shortName>
        <shortName evidence="9">DHOdehase</shortName>
        <ecNumber evidence="9">1.3.-.-</ecNumber>
    </recommendedName>
</protein>
<dbReference type="GO" id="GO:0004152">
    <property type="term" value="F:dihydroorotate dehydrogenase activity"/>
    <property type="evidence" value="ECO:0007669"/>
    <property type="project" value="UniProtKB-UniRule"/>
</dbReference>
<keyword evidence="5 9" id="KW-0285">Flavoprotein</keyword>
<dbReference type="PANTHER" id="PTHR48109">
    <property type="entry name" value="DIHYDROOROTATE DEHYDROGENASE (QUINONE), MITOCHONDRIAL-RELATED"/>
    <property type="match status" value="1"/>
</dbReference>
<dbReference type="InterPro" id="IPR049622">
    <property type="entry name" value="Dihydroorotate_DH_I"/>
</dbReference>
<feature type="binding site" evidence="9">
    <location>
        <begin position="192"/>
        <end position="193"/>
    </location>
    <ligand>
        <name>substrate</name>
    </ligand>
</feature>
<comment type="caution">
    <text evidence="9">Lacks conserved residue(s) required for the propagation of feature annotation.</text>
</comment>
<comment type="similarity">
    <text evidence="3 9">Belongs to the dihydroorotate dehydrogenase family. Type 1 subfamily.</text>
</comment>
<comment type="pathway">
    <text evidence="2 9">Pyrimidine metabolism; UMP biosynthesis via de novo pathway.</text>
</comment>
<sequence>MLETKFFNKKIKNPIFLASGVLGMTKGSLETACDNGCGGVIAKSLTMEPRKGHEGPNIVEVECGILNAMGYPNPGIDYGLKEFGGWDREEALVISIVGKDAKEFGMLAEKVETVKKELGASAIEAAISCPHTPGYGTMAGQGTPESVMEIVGAIRDKCKLPLIVKLSPSIPGEGKAAEAAQKAGADVINMGNSLGPGMKIDINRKKPVLGFGVGGLTGPAVKPIIVRCVYDIYKTVKIPIIATGGITTGEDAVEMIMAGASWISVGSAVYYRSPKVFGEIAKEMKSWMELNGYKKLAELKGAAHEKI</sequence>
<comment type="subcellular location">
    <subcellularLocation>
        <location evidence="1 9">Cytoplasm</location>
    </subcellularLocation>
</comment>
<evidence type="ECO:0000313" key="11">
    <source>
        <dbReference type="EMBL" id="VVC04309.1"/>
    </source>
</evidence>
<feature type="active site" description="Nucleophile" evidence="9">
    <location>
        <position position="129"/>
    </location>
</feature>
<evidence type="ECO:0000256" key="1">
    <source>
        <dbReference type="ARBA" id="ARBA00004496"/>
    </source>
</evidence>
<dbReference type="Gene3D" id="3.20.20.70">
    <property type="entry name" value="Aldolase class I"/>
    <property type="match status" value="1"/>
</dbReference>
<dbReference type="InterPro" id="IPR013785">
    <property type="entry name" value="Aldolase_TIM"/>
</dbReference>
<evidence type="ECO:0000256" key="2">
    <source>
        <dbReference type="ARBA" id="ARBA00004725"/>
    </source>
</evidence>
<keyword evidence="6 9" id="KW-0288">FMN</keyword>
<dbReference type="InterPro" id="IPR023359">
    <property type="entry name" value="Dihydro_DH_chainA_dom2"/>
</dbReference>
<dbReference type="NCBIfam" id="TIGR01037">
    <property type="entry name" value="pyrD_sub1_fam"/>
    <property type="match status" value="1"/>
</dbReference>
<keyword evidence="7 9" id="KW-0665">Pyrimidine biosynthesis</keyword>
<dbReference type="GO" id="GO:0006207">
    <property type="term" value="P:'de novo' pyrimidine nucleobase biosynthetic process"/>
    <property type="evidence" value="ECO:0007669"/>
    <property type="project" value="InterPro"/>
</dbReference>
<dbReference type="EC" id="1.3.-.-" evidence="9"/>
<dbReference type="PANTHER" id="PTHR48109:SF1">
    <property type="entry name" value="DIHYDROOROTATE DEHYDROGENASE (FUMARATE)"/>
    <property type="match status" value="1"/>
</dbReference>
<proteinExistence type="inferred from homology"/>
<dbReference type="EMBL" id="CABMJJ010000009">
    <property type="protein sequence ID" value="VVC04309.1"/>
    <property type="molecule type" value="Genomic_DNA"/>
</dbReference>
<keyword evidence="8 9" id="KW-0560">Oxidoreductase</keyword>
<dbReference type="Pfam" id="PF01180">
    <property type="entry name" value="DHO_dh"/>
    <property type="match status" value="1"/>
</dbReference>
<dbReference type="InterPro" id="IPR001295">
    <property type="entry name" value="Dihydroorotate_DH_CS"/>
</dbReference>
<feature type="binding site" evidence="9">
    <location>
        <position position="165"/>
    </location>
    <ligand>
        <name>FMN</name>
        <dbReference type="ChEBI" id="CHEBI:58210"/>
    </ligand>
</feature>
<evidence type="ECO:0000256" key="8">
    <source>
        <dbReference type="ARBA" id="ARBA00023002"/>
    </source>
</evidence>
<comment type="cofactor">
    <cofactor evidence="9">
        <name>FMN</name>
        <dbReference type="ChEBI" id="CHEBI:58210"/>
    </cofactor>
    <text evidence="9">Binds 1 FMN per subunit.</text>
</comment>
<evidence type="ECO:0000256" key="5">
    <source>
        <dbReference type="ARBA" id="ARBA00022630"/>
    </source>
</evidence>
<dbReference type="InterPro" id="IPR050074">
    <property type="entry name" value="DHO_dehydrogenase"/>
</dbReference>
<dbReference type="Proteomes" id="UP000789941">
    <property type="component" value="Unassembled WGS sequence"/>
</dbReference>
<evidence type="ECO:0000256" key="6">
    <source>
        <dbReference type="ARBA" id="ARBA00022643"/>
    </source>
</evidence>
<keyword evidence="4 9" id="KW-0963">Cytoplasm</keyword>
<dbReference type="PROSITE" id="PS00912">
    <property type="entry name" value="DHODEHASE_2"/>
    <property type="match status" value="1"/>
</dbReference>
<dbReference type="Gene3D" id="2.30.26.10">
    <property type="entry name" value="Dihydroorotate Dehydrogenase A, chain A, domain 2"/>
    <property type="match status" value="1"/>
</dbReference>
<dbReference type="NCBIfam" id="NF005574">
    <property type="entry name" value="PRK07259.1"/>
    <property type="match status" value="1"/>
</dbReference>
<organism evidence="11 12">
    <name type="scientific">Candidatus Bilamarchaeum dharawalense</name>
    <dbReference type="NCBI Taxonomy" id="2885759"/>
    <lineage>
        <taxon>Archaea</taxon>
        <taxon>Candidatus Micrarchaeota</taxon>
        <taxon>Candidatus Micrarchaeia</taxon>
        <taxon>Candidatus Anstonellales</taxon>
        <taxon>Candidatus Bilamarchaeaceae</taxon>
        <taxon>Candidatus Bilamarchaeum</taxon>
    </lineage>
</organism>
<dbReference type="UniPathway" id="UPA00070"/>
<accession>A0A5E4LS99</accession>
<feature type="binding site" evidence="9">
    <location>
        <position position="19"/>
    </location>
    <ligand>
        <name>FMN</name>
        <dbReference type="ChEBI" id="CHEBI:58210"/>
    </ligand>
</feature>
<dbReference type="HAMAP" id="MF_00224">
    <property type="entry name" value="DHO_dh_type1"/>
    <property type="match status" value="1"/>
</dbReference>